<dbReference type="Proteomes" id="UP001523369">
    <property type="component" value="Unassembled WGS sequence"/>
</dbReference>
<protein>
    <submittedName>
        <fullName evidence="1">Uncharacterized protein</fullName>
    </submittedName>
</protein>
<reference evidence="1 2" key="1">
    <citation type="submission" date="2022-06" db="EMBL/GenBank/DDBJ databases">
        <title>New Species of the Genus Actinoplanes, ActinopZanes ferrugineus.</title>
        <authorList>
            <person name="Ding P."/>
        </authorList>
    </citation>
    <scope>NUCLEOTIDE SEQUENCE [LARGE SCALE GENOMIC DNA]</scope>
    <source>
        <strain evidence="1 2">TRM88003</strain>
    </source>
</reference>
<keyword evidence="2" id="KW-1185">Reference proteome</keyword>
<comment type="caution">
    <text evidence="1">The sequence shown here is derived from an EMBL/GenBank/DDBJ whole genome shotgun (WGS) entry which is preliminary data.</text>
</comment>
<evidence type="ECO:0000313" key="1">
    <source>
        <dbReference type="EMBL" id="MCO8277398.1"/>
    </source>
</evidence>
<dbReference type="EMBL" id="JAMYJR010000057">
    <property type="protein sequence ID" value="MCO8277398.1"/>
    <property type="molecule type" value="Genomic_DNA"/>
</dbReference>
<gene>
    <name evidence="1" type="ORF">M1L60_43155</name>
</gene>
<organism evidence="1 2">
    <name type="scientific">Paractinoplanes aksuensis</name>
    <dbReference type="NCBI Taxonomy" id="2939490"/>
    <lineage>
        <taxon>Bacteria</taxon>
        <taxon>Bacillati</taxon>
        <taxon>Actinomycetota</taxon>
        <taxon>Actinomycetes</taxon>
        <taxon>Micromonosporales</taxon>
        <taxon>Micromonosporaceae</taxon>
        <taxon>Paractinoplanes</taxon>
    </lineage>
</organism>
<accession>A0ABT1E2P6</accession>
<name>A0ABT1E2P6_9ACTN</name>
<sequence length="109" mass="11602">MAVAQIEPEKVGIRVAISRLAWWIGAASASRPIRFPFRPATWTIAVEPVADRPTGQSELAANVAEGHTLGAQLDSSLAEVRRGPIQAVEAFASTSSANISEGFFQSKIL</sequence>
<feature type="non-terminal residue" evidence="1">
    <location>
        <position position="109"/>
    </location>
</feature>
<evidence type="ECO:0000313" key="2">
    <source>
        <dbReference type="Proteomes" id="UP001523369"/>
    </source>
</evidence>
<proteinExistence type="predicted"/>